<comment type="similarity">
    <text evidence="1 4">Belongs to the fatty acyl-CoA reductase family.</text>
</comment>
<dbReference type="InterPro" id="IPR036291">
    <property type="entry name" value="NAD(P)-bd_dom_sf"/>
</dbReference>
<evidence type="ECO:0000256" key="2">
    <source>
        <dbReference type="ARBA" id="ARBA00022516"/>
    </source>
</evidence>
<evidence type="ECO:0000313" key="8">
    <source>
        <dbReference type="Proteomes" id="UP000606786"/>
    </source>
</evidence>
<dbReference type="GO" id="GO:0102965">
    <property type="term" value="F:alcohol-forming long-chain fatty acyl-CoA reductase activity"/>
    <property type="evidence" value="ECO:0007669"/>
    <property type="project" value="UniProtKB-EC"/>
</dbReference>
<organism evidence="7 8">
    <name type="scientific">Ceratitis capitata</name>
    <name type="common">Mediterranean fruit fly</name>
    <name type="synonym">Tephritis capitata</name>
    <dbReference type="NCBI Taxonomy" id="7213"/>
    <lineage>
        <taxon>Eukaryota</taxon>
        <taxon>Metazoa</taxon>
        <taxon>Ecdysozoa</taxon>
        <taxon>Arthropoda</taxon>
        <taxon>Hexapoda</taxon>
        <taxon>Insecta</taxon>
        <taxon>Pterygota</taxon>
        <taxon>Neoptera</taxon>
        <taxon>Endopterygota</taxon>
        <taxon>Diptera</taxon>
        <taxon>Brachycera</taxon>
        <taxon>Muscomorpha</taxon>
        <taxon>Tephritoidea</taxon>
        <taxon>Tephritidae</taxon>
        <taxon>Ceratitis</taxon>
        <taxon>Ceratitis</taxon>
    </lineage>
</organism>
<name>A0A811TWH8_CERCA</name>
<comment type="function">
    <text evidence="4">Catalyzes the reduction of fatty acyl-CoA to fatty alcohols.</text>
</comment>
<dbReference type="InterPro" id="IPR026055">
    <property type="entry name" value="FAR"/>
</dbReference>
<evidence type="ECO:0000256" key="1">
    <source>
        <dbReference type="ARBA" id="ARBA00005928"/>
    </source>
</evidence>
<feature type="domain" description="Fatty acyl-CoA reductase C-terminal" evidence="5">
    <location>
        <begin position="355"/>
        <end position="448"/>
    </location>
</feature>
<dbReference type="EMBL" id="CAJHJT010000001">
    <property type="protein sequence ID" value="CAD6991162.1"/>
    <property type="molecule type" value="Genomic_DNA"/>
</dbReference>
<keyword evidence="4" id="KW-0560">Oxidoreductase</keyword>
<dbReference type="AlphaFoldDB" id="A0A811TWH8"/>
<evidence type="ECO:0000313" key="7">
    <source>
        <dbReference type="EMBL" id="CAD6991162.1"/>
    </source>
</evidence>
<dbReference type="CDD" id="cd05236">
    <property type="entry name" value="FAR-N_SDR_e"/>
    <property type="match status" value="1"/>
</dbReference>
<comment type="caution">
    <text evidence="7">The sequence shown here is derived from an EMBL/GenBank/DDBJ whole genome shotgun (WGS) entry which is preliminary data.</text>
</comment>
<keyword evidence="4" id="KW-0521">NADP</keyword>
<keyword evidence="3 4" id="KW-0443">Lipid metabolism</keyword>
<evidence type="ECO:0000256" key="3">
    <source>
        <dbReference type="ARBA" id="ARBA00023098"/>
    </source>
</evidence>
<dbReference type="InterPro" id="IPR013120">
    <property type="entry name" value="FAR_NAD-bd"/>
</dbReference>
<dbReference type="InterPro" id="IPR033640">
    <property type="entry name" value="FAR_C"/>
</dbReference>
<dbReference type="Pfam" id="PF03015">
    <property type="entry name" value="Sterile"/>
    <property type="match status" value="1"/>
</dbReference>
<sequence length="494" mass="57582">MFEPENFYKDAVIFVTGATGFVGKTLLEKLLWSFPQIAHIYILIREKSGLTVAQRYQDFVQHKIFERLRTHFPERLEKLVYLKGNIECDDFGLSSNDRQLLCAHVQIIFHSAATVRFNERLKVAACVNAIGTWHLLELCKQMPNLKSFVYVSTAYCNPGRKFVDEQIYPTLPPVNWKMFVDCTNKIPDAYFNSLANYIKGPHPNTYTFTKSIAEQIVNDYKQCVPIVIVRPSIVTAAHREPYPGWIDNIQGITGIMMEIGKGTISSILGDKDIICDIIPVDFVVNSLILMAQKATLGRVYIANATSGVTNPITWARLGCLTLKWSRIYPTKRIMMYPHFKYRKSFLMHEIAVIILHYVPALLMDLLTLLRQKRKFVLPIAKKFRQACLAGRTFSLNEWIFKNKSRYYFEELLQHSSTLHELSWNLETLDYDSYIREFVIGIQKYLHHEQFHDNAKKWKITRLSDIFEVKYLQTDKRIWQYELLFDVKLAKYLAD</sequence>
<keyword evidence="8" id="KW-1185">Reference proteome</keyword>
<evidence type="ECO:0000256" key="4">
    <source>
        <dbReference type="RuleBase" id="RU363097"/>
    </source>
</evidence>
<dbReference type="EC" id="1.2.1.84" evidence="4"/>
<accession>A0A811TWH8</accession>
<dbReference type="OrthoDB" id="429813at2759"/>
<gene>
    <name evidence="7" type="ORF">CCAP1982_LOCUS102</name>
</gene>
<dbReference type="Pfam" id="PF07993">
    <property type="entry name" value="NAD_binding_4"/>
    <property type="match status" value="1"/>
</dbReference>
<dbReference type="SUPFAM" id="SSF51735">
    <property type="entry name" value="NAD(P)-binding Rossmann-fold domains"/>
    <property type="match status" value="1"/>
</dbReference>
<keyword evidence="2 4" id="KW-0444">Lipid biosynthesis</keyword>
<dbReference type="FunFam" id="3.40.50.720:FF:000458">
    <property type="entry name" value="Fatty acyl-CoA reductase"/>
    <property type="match status" value="1"/>
</dbReference>
<proteinExistence type="inferred from homology"/>
<evidence type="ECO:0000259" key="6">
    <source>
        <dbReference type="Pfam" id="PF07993"/>
    </source>
</evidence>
<reference evidence="7" key="1">
    <citation type="submission" date="2020-11" db="EMBL/GenBank/DDBJ databases">
        <authorList>
            <person name="Whitehead M."/>
        </authorList>
    </citation>
    <scope>NUCLEOTIDE SEQUENCE</scope>
    <source>
        <strain evidence="7">EGII</strain>
    </source>
</reference>
<dbReference type="Gene3D" id="3.40.50.720">
    <property type="entry name" value="NAD(P)-binding Rossmann-like Domain"/>
    <property type="match status" value="1"/>
</dbReference>
<evidence type="ECO:0000259" key="5">
    <source>
        <dbReference type="Pfam" id="PF03015"/>
    </source>
</evidence>
<protein>
    <recommendedName>
        <fullName evidence="4">Fatty acyl-CoA reductase</fullName>
        <ecNumber evidence="4">1.2.1.84</ecNumber>
    </recommendedName>
</protein>
<dbReference type="GO" id="GO:0005777">
    <property type="term" value="C:peroxisome"/>
    <property type="evidence" value="ECO:0007669"/>
    <property type="project" value="TreeGrafter"/>
</dbReference>
<feature type="domain" description="Thioester reductase (TE)" evidence="6">
    <location>
        <begin position="15"/>
        <end position="286"/>
    </location>
</feature>
<dbReference type="Proteomes" id="UP000606786">
    <property type="component" value="Unassembled WGS sequence"/>
</dbReference>
<dbReference type="PANTHER" id="PTHR11011:SF107">
    <property type="entry name" value="FATTY ACYL-COA REDUCTASE"/>
    <property type="match status" value="1"/>
</dbReference>
<dbReference type="GO" id="GO:0080019">
    <property type="term" value="F:alcohol-forming very long-chain fatty acyl-CoA reductase activity"/>
    <property type="evidence" value="ECO:0007669"/>
    <property type="project" value="InterPro"/>
</dbReference>
<dbReference type="PANTHER" id="PTHR11011">
    <property type="entry name" value="MALE STERILITY PROTEIN 2-RELATED"/>
    <property type="match status" value="1"/>
</dbReference>
<comment type="catalytic activity">
    <reaction evidence="4">
        <text>a long-chain fatty acyl-CoA + 2 NADPH + 2 H(+) = a long-chain primary fatty alcohol + 2 NADP(+) + CoA</text>
        <dbReference type="Rhea" id="RHEA:52716"/>
        <dbReference type="ChEBI" id="CHEBI:15378"/>
        <dbReference type="ChEBI" id="CHEBI:57287"/>
        <dbReference type="ChEBI" id="CHEBI:57783"/>
        <dbReference type="ChEBI" id="CHEBI:58349"/>
        <dbReference type="ChEBI" id="CHEBI:77396"/>
        <dbReference type="ChEBI" id="CHEBI:83139"/>
        <dbReference type="EC" id="1.2.1.84"/>
    </reaction>
</comment>
<dbReference type="GO" id="GO:0035336">
    <property type="term" value="P:long-chain fatty-acyl-CoA metabolic process"/>
    <property type="evidence" value="ECO:0007669"/>
    <property type="project" value="TreeGrafter"/>
</dbReference>